<proteinExistence type="predicted"/>
<comment type="caution">
    <text evidence="1">The sequence shown here is derived from an EMBL/GenBank/DDBJ whole genome shotgun (WGS) entry which is preliminary data.</text>
</comment>
<dbReference type="EMBL" id="JARIHO010000004">
    <property type="protein sequence ID" value="KAJ7362577.1"/>
    <property type="molecule type" value="Genomic_DNA"/>
</dbReference>
<name>A0AAD7F273_9AGAR</name>
<reference evidence="1" key="1">
    <citation type="submission" date="2023-03" db="EMBL/GenBank/DDBJ databases">
        <title>Massive genome expansion in bonnet fungi (Mycena s.s.) driven by repeated elements and novel gene families across ecological guilds.</title>
        <authorList>
            <consortium name="Lawrence Berkeley National Laboratory"/>
            <person name="Harder C.B."/>
            <person name="Miyauchi S."/>
            <person name="Viragh M."/>
            <person name="Kuo A."/>
            <person name="Thoen E."/>
            <person name="Andreopoulos B."/>
            <person name="Lu D."/>
            <person name="Skrede I."/>
            <person name="Drula E."/>
            <person name="Henrissat B."/>
            <person name="Morin E."/>
            <person name="Kohler A."/>
            <person name="Barry K."/>
            <person name="LaButti K."/>
            <person name="Morin E."/>
            <person name="Salamov A."/>
            <person name="Lipzen A."/>
            <person name="Mereny Z."/>
            <person name="Hegedus B."/>
            <person name="Baldrian P."/>
            <person name="Stursova M."/>
            <person name="Weitz H."/>
            <person name="Taylor A."/>
            <person name="Grigoriev I.V."/>
            <person name="Nagy L.G."/>
            <person name="Martin F."/>
            <person name="Kauserud H."/>
        </authorList>
    </citation>
    <scope>NUCLEOTIDE SEQUENCE</scope>
    <source>
        <strain evidence="1">CBHHK002</strain>
    </source>
</reference>
<accession>A0AAD7F273</accession>
<dbReference type="Proteomes" id="UP001218218">
    <property type="component" value="Unassembled WGS sequence"/>
</dbReference>
<gene>
    <name evidence="1" type="ORF">DFH08DRAFT_683555</name>
</gene>
<sequence>MSESGDSQSSEGDNHHPQYYFSDGSAIFQLCPDGQPGLLYKLHASVLGFRSAIFKTVFSLPRGPNVHPDIRSEGASDSNPIKLPWTLNQHDFDHLLCYIYWGPTMHPKTDDFLISVLKLSTFFQIQDGIAHAVQEFELKGRGFDPALQFELARRYRIDHWIEPAFHRLMEIPLTDLDMPLMDQMGHPGFFWLVKTKAEVEKHRKQFTFDTPTIVNDPGCDTPAVCGLVWSREWNTDVPKIVHHPDVQTSLVDLLNSLRDTEITGLCDACRKRTVSWIWGTGYATVEGDLVDKAVATLMALQTDEPIRAALSKNAIRFTSAPPSPSSSTPPI</sequence>
<evidence type="ECO:0008006" key="3">
    <source>
        <dbReference type="Google" id="ProtNLM"/>
    </source>
</evidence>
<organism evidence="1 2">
    <name type="scientific">Mycena albidolilacea</name>
    <dbReference type="NCBI Taxonomy" id="1033008"/>
    <lineage>
        <taxon>Eukaryota</taxon>
        <taxon>Fungi</taxon>
        <taxon>Dikarya</taxon>
        <taxon>Basidiomycota</taxon>
        <taxon>Agaricomycotina</taxon>
        <taxon>Agaricomycetes</taxon>
        <taxon>Agaricomycetidae</taxon>
        <taxon>Agaricales</taxon>
        <taxon>Marasmiineae</taxon>
        <taxon>Mycenaceae</taxon>
        <taxon>Mycena</taxon>
    </lineage>
</organism>
<evidence type="ECO:0000313" key="2">
    <source>
        <dbReference type="Proteomes" id="UP001218218"/>
    </source>
</evidence>
<dbReference type="InterPro" id="IPR011333">
    <property type="entry name" value="SKP1/BTB/POZ_sf"/>
</dbReference>
<protein>
    <recommendedName>
        <fullName evidence="3">BTB domain-containing protein</fullName>
    </recommendedName>
</protein>
<dbReference type="Gene3D" id="3.30.710.10">
    <property type="entry name" value="Potassium Channel Kv1.1, Chain A"/>
    <property type="match status" value="1"/>
</dbReference>
<keyword evidence="2" id="KW-1185">Reference proteome</keyword>
<evidence type="ECO:0000313" key="1">
    <source>
        <dbReference type="EMBL" id="KAJ7362577.1"/>
    </source>
</evidence>
<dbReference type="AlphaFoldDB" id="A0AAD7F273"/>